<dbReference type="Pfam" id="PF09832">
    <property type="entry name" value="DUF2059"/>
    <property type="match status" value="1"/>
</dbReference>
<sequence>MKKALTIAFTILWLYGIAWSEQSGNHEEIKEVIELLSFEQGYELAYLVKYYEVKNNYLKSDLGLQLKGNKEYLKLVDELMAYFKEKASWEAYEEIYIEYFRQEYTPEEITILRDFLKTSAGQKFYIQMNEIEEKIRPIATENMKHARSEMQRIFDGWVAKNQSILERLEPVDADNPGNPPLNSKN</sequence>
<evidence type="ECO:0000313" key="2">
    <source>
        <dbReference type="EMBL" id="PXA03068.1"/>
    </source>
</evidence>
<dbReference type="RefSeq" id="WP_110132122.1">
    <property type="nucleotide sequence ID" value="NZ_QHJQ01000013.1"/>
</dbReference>
<comment type="caution">
    <text evidence="2">The sequence shown here is derived from an EMBL/GenBank/DDBJ whole genome shotgun (WGS) entry which is preliminary data.</text>
</comment>
<dbReference type="InterPro" id="IPR018637">
    <property type="entry name" value="DUF2059"/>
</dbReference>
<gene>
    <name evidence="2" type="ORF">DDZ13_14220</name>
</gene>
<name>A0A317ZGJ7_9BACT</name>
<keyword evidence="3" id="KW-1185">Reference proteome</keyword>
<organism evidence="2 3">
    <name type="scientific">Coraliomargarita sinensis</name>
    <dbReference type="NCBI Taxonomy" id="2174842"/>
    <lineage>
        <taxon>Bacteria</taxon>
        <taxon>Pseudomonadati</taxon>
        <taxon>Verrucomicrobiota</taxon>
        <taxon>Opitutia</taxon>
        <taxon>Puniceicoccales</taxon>
        <taxon>Coraliomargaritaceae</taxon>
        <taxon>Coraliomargarita</taxon>
    </lineage>
</organism>
<dbReference type="EMBL" id="QHJQ01000013">
    <property type="protein sequence ID" value="PXA03068.1"/>
    <property type="molecule type" value="Genomic_DNA"/>
</dbReference>
<protein>
    <recommendedName>
        <fullName evidence="1">DUF2059 domain-containing protein</fullName>
    </recommendedName>
</protein>
<accession>A0A317ZGJ7</accession>
<evidence type="ECO:0000313" key="3">
    <source>
        <dbReference type="Proteomes" id="UP000247099"/>
    </source>
</evidence>
<dbReference type="InParanoid" id="A0A317ZGJ7"/>
<evidence type="ECO:0000259" key="1">
    <source>
        <dbReference type="Pfam" id="PF09832"/>
    </source>
</evidence>
<dbReference type="Proteomes" id="UP000247099">
    <property type="component" value="Unassembled WGS sequence"/>
</dbReference>
<dbReference type="AlphaFoldDB" id="A0A317ZGJ7"/>
<reference evidence="2 3" key="1">
    <citation type="submission" date="2018-05" db="EMBL/GenBank/DDBJ databases">
        <title>Coraliomargarita sinensis sp. nov., isolated from a marine solar saltern.</title>
        <authorList>
            <person name="Zhou L.Y."/>
        </authorList>
    </citation>
    <scope>NUCLEOTIDE SEQUENCE [LARGE SCALE GENOMIC DNA]</scope>
    <source>
        <strain evidence="2 3">WN38</strain>
    </source>
</reference>
<proteinExistence type="predicted"/>
<feature type="domain" description="DUF2059" evidence="1">
    <location>
        <begin position="94"/>
        <end position="145"/>
    </location>
</feature>